<name>A0A0A8YHI8_ARUDO</name>
<reference evidence="1" key="1">
    <citation type="submission" date="2014-09" db="EMBL/GenBank/DDBJ databases">
        <authorList>
            <person name="Magalhaes I.L.F."/>
            <person name="Oliveira U."/>
            <person name="Santos F.R."/>
            <person name="Vidigal T.H.D.A."/>
            <person name="Brescovit A.D."/>
            <person name="Santos A.J."/>
        </authorList>
    </citation>
    <scope>NUCLEOTIDE SEQUENCE</scope>
    <source>
        <tissue evidence="1">Shoot tissue taken approximately 20 cm above the soil surface</tissue>
    </source>
</reference>
<organism evidence="1">
    <name type="scientific">Arundo donax</name>
    <name type="common">Giant reed</name>
    <name type="synonym">Donax arundinaceus</name>
    <dbReference type="NCBI Taxonomy" id="35708"/>
    <lineage>
        <taxon>Eukaryota</taxon>
        <taxon>Viridiplantae</taxon>
        <taxon>Streptophyta</taxon>
        <taxon>Embryophyta</taxon>
        <taxon>Tracheophyta</taxon>
        <taxon>Spermatophyta</taxon>
        <taxon>Magnoliopsida</taxon>
        <taxon>Liliopsida</taxon>
        <taxon>Poales</taxon>
        <taxon>Poaceae</taxon>
        <taxon>PACMAD clade</taxon>
        <taxon>Arundinoideae</taxon>
        <taxon>Arundineae</taxon>
        <taxon>Arundo</taxon>
    </lineage>
</organism>
<protein>
    <submittedName>
        <fullName evidence="1">Uncharacterized protein</fullName>
    </submittedName>
</protein>
<reference evidence="1" key="2">
    <citation type="journal article" date="2015" name="Data Brief">
        <title>Shoot transcriptome of the giant reed, Arundo donax.</title>
        <authorList>
            <person name="Barrero R.A."/>
            <person name="Guerrero F.D."/>
            <person name="Moolhuijzen P."/>
            <person name="Goolsby J.A."/>
            <person name="Tidwell J."/>
            <person name="Bellgard S.E."/>
            <person name="Bellgard M.I."/>
        </authorList>
    </citation>
    <scope>NUCLEOTIDE SEQUENCE</scope>
    <source>
        <tissue evidence="1">Shoot tissue taken approximately 20 cm above the soil surface</tissue>
    </source>
</reference>
<accession>A0A0A8YHI8</accession>
<sequence length="66" mass="7299">MPGCPVPFFPQNAARGPPYQYHTGLTFSYPPSIHACCCCRCKLVASVNNNRSIINRRSTSLTLQVN</sequence>
<dbReference type="EMBL" id="GBRH01272444">
    <property type="protein sequence ID" value="JAD25451.1"/>
    <property type="molecule type" value="Transcribed_RNA"/>
</dbReference>
<dbReference type="AlphaFoldDB" id="A0A0A8YHI8"/>
<proteinExistence type="predicted"/>
<evidence type="ECO:0000313" key="1">
    <source>
        <dbReference type="EMBL" id="JAD25451.1"/>
    </source>
</evidence>